<reference evidence="3" key="1">
    <citation type="journal article" date="2019" name="Int. J. Syst. Evol. Microbiol.">
        <title>The Global Catalogue of Microorganisms (GCM) 10K type strain sequencing project: providing services to taxonomists for standard genome sequencing and annotation.</title>
        <authorList>
            <consortium name="The Broad Institute Genomics Platform"/>
            <consortium name="The Broad Institute Genome Sequencing Center for Infectious Disease"/>
            <person name="Wu L."/>
            <person name="Ma J."/>
        </authorList>
    </citation>
    <scope>NUCLEOTIDE SEQUENCE [LARGE SCALE GENOMIC DNA]</scope>
    <source>
        <strain evidence="3">JCM 30531</strain>
    </source>
</reference>
<evidence type="ECO:0000256" key="1">
    <source>
        <dbReference type="SAM" id="SignalP"/>
    </source>
</evidence>
<proteinExistence type="predicted"/>
<keyword evidence="3" id="KW-1185">Reference proteome</keyword>
<dbReference type="EMBL" id="BMPU01000002">
    <property type="protein sequence ID" value="GGM52409.1"/>
    <property type="molecule type" value="Genomic_DNA"/>
</dbReference>
<dbReference type="Proteomes" id="UP000653477">
    <property type="component" value="Unassembled WGS sequence"/>
</dbReference>
<gene>
    <name evidence="2" type="ORF">GCM10007088_08920</name>
</gene>
<feature type="signal peptide" evidence="1">
    <location>
        <begin position="1"/>
        <end position="18"/>
    </location>
</feature>
<protein>
    <recommendedName>
        <fullName evidence="4">TonB-dependent receptor</fullName>
    </recommendedName>
</protein>
<evidence type="ECO:0000313" key="3">
    <source>
        <dbReference type="Proteomes" id="UP000653477"/>
    </source>
</evidence>
<accession>A0ABQ2H8K5</accession>
<sequence>MKKTLLLLAAIAPATAVAQIASTDSIATHELDKVLVYSTRTAVPLKQVPGKIEVIRPEAIATSGLLLHTMMSQSSYM</sequence>
<name>A0ABQ2H8K5_9PORP</name>
<keyword evidence="1" id="KW-0732">Signal</keyword>
<dbReference type="RefSeq" id="WP_188807916.1">
    <property type="nucleotide sequence ID" value="NZ_BMPU01000002.1"/>
</dbReference>
<comment type="caution">
    <text evidence="2">The sequence shown here is derived from an EMBL/GenBank/DDBJ whole genome shotgun (WGS) entry which is preliminary data.</text>
</comment>
<evidence type="ECO:0000313" key="2">
    <source>
        <dbReference type="EMBL" id="GGM52409.1"/>
    </source>
</evidence>
<feature type="chain" id="PRO_5045550327" description="TonB-dependent receptor" evidence="1">
    <location>
        <begin position="19"/>
        <end position="77"/>
    </location>
</feature>
<organism evidence="2 3">
    <name type="scientific">Porphyromonas pasteri</name>
    <dbReference type="NCBI Taxonomy" id="1583331"/>
    <lineage>
        <taxon>Bacteria</taxon>
        <taxon>Pseudomonadati</taxon>
        <taxon>Bacteroidota</taxon>
        <taxon>Bacteroidia</taxon>
        <taxon>Bacteroidales</taxon>
        <taxon>Porphyromonadaceae</taxon>
        <taxon>Porphyromonas</taxon>
    </lineage>
</organism>
<evidence type="ECO:0008006" key="4">
    <source>
        <dbReference type="Google" id="ProtNLM"/>
    </source>
</evidence>